<dbReference type="InterPro" id="IPR004331">
    <property type="entry name" value="SPX_dom"/>
</dbReference>
<dbReference type="PROSITE" id="PS50007">
    <property type="entry name" value="PIPLC_X_DOMAIN"/>
    <property type="match status" value="1"/>
</dbReference>
<feature type="compositionally biased region" description="Low complexity" evidence="5">
    <location>
        <begin position="906"/>
        <end position="916"/>
    </location>
</feature>
<organism evidence="8 9">
    <name type="scientific">Syncephalastrum racemosum</name>
    <name type="common">Filamentous fungus</name>
    <dbReference type="NCBI Taxonomy" id="13706"/>
    <lineage>
        <taxon>Eukaryota</taxon>
        <taxon>Fungi</taxon>
        <taxon>Fungi incertae sedis</taxon>
        <taxon>Mucoromycota</taxon>
        <taxon>Mucoromycotina</taxon>
        <taxon>Mucoromycetes</taxon>
        <taxon>Mucorales</taxon>
        <taxon>Syncephalastraceae</taxon>
        <taxon>Syncephalastrum</taxon>
    </lineage>
</organism>
<dbReference type="OrthoDB" id="197419at2759"/>
<feature type="region of interest" description="Disordered" evidence="5">
    <location>
        <begin position="1122"/>
        <end position="1146"/>
    </location>
</feature>
<evidence type="ECO:0000313" key="9">
    <source>
        <dbReference type="Proteomes" id="UP000242180"/>
    </source>
</evidence>
<evidence type="ECO:0000256" key="5">
    <source>
        <dbReference type="SAM" id="MobiDB-lite"/>
    </source>
</evidence>
<dbReference type="STRING" id="13706.A0A1X2HGJ8"/>
<dbReference type="InterPro" id="IPR030395">
    <property type="entry name" value="GP_PDE_dom"/>
</dbReference>
<dbReference type="InterPro" id="IPR036770">
    <property type="entry name" value="Ankyrin_rpt-contain_sf"/>
</dbReference>
<feature type="repeat" description="ANK" evidence="4">
    <location>
        <begin position="466"/>
        <end position="490"/>
    </location>
</feature>
<dbReference type="PROSITE" id="PS50297">
    <property type="entry name" value="ANK_REP_REGION"/>
    <property type="match status" value="2"/>
</dbReference>
<dbReference type="SUPFAM" id="SSF51695">
    <property type="entry name" value="PLC-like phosphodiesterases"/>
    <property type="match status" value="1"/>
</dbReference>
<gene>
    <name evidence="8" type="ORF">BCR43DRAFT_490721</name>
</gene>
<dbReference type="InterPro" id="IPR057506">
    <property type="entry name" value="C2_GPCPD1"/>
</dbReference>
<dbReference type="PROSITE" id="PS51704">
    <property type="entry name" value="GP_PDE"/>
    <property type="match status" value="1"/>
</dbReference>
<evidence type="ECO:0000256" key="3">
    <source>
        <dbReference type="ARBA" id="ARBA00023043"/>
    </source>
</evidence>
<dbReference type="Gene3D" id="1.25.40.20">
    <property type="entry name" value="Ankyrin repeat-containing domain"/>
    <property type="match status" value="2"/>
</dbReference>
<comment type="caution">
    <text evidence="8">The sequence shown here is derived from an EMBL/GenBank/DDBJ whole genome shotgun (WGS) entry which is preliminary data.</text>
</comment>
<proteinExistence type="predicted"/>
<protein>
    <submittedName>
        <fullName evidence="8">Glycerophosphoryl diester phosphodiesterase family-domain-containing protein</fullName>
    </submittedName>
</protein>
<name>A0A1X2HGJ8_SYNRA</name>
<evidence type="ECO:0000259" key="6">
    <source>
        <dbReference type="PROSITE" id="PS51382"/>
    </source>
</evidence>
<dbReference type="PROSITE" id="PS50088">
    <property type="entry name" value="ANK_REPEAT"/>
    <property type="match status" value="3"/>
</dbReference>
<dbReference type="Pfam" id="PF12796">
    <property type="entry name" value="Ank_2"/>
    <property type="match status" value="2"/>
</dbReference>
<keyword evidence="3 4" id="KW-0040">ANK repeat</keyword>
<dbReference type="Pfam" id="PF25329">
    <property type="entry name" value="C2_GDE1"/>
    <property type="match status" value="1"/>
</dbReference>
<feature type="region of interest" description="Disordered" evidence="5">
    <location>
        <begin position="891"/>
        <end position="922"/>
    </location>
</feature>
<accession>A0A1X2HGJ8</accession>
<dbReference type="SUPFAM" id="SSF48403">
    <property type="entry name" value="Ankyrin repeat"/>
    <property type="match status" value="1"/>
</dbReference>
<dbReference type="AlphaFoldDB" id="A0A1X2HGJ8"/>
<dbReference type="EMBL" id="MCGN01000004">
    <property type="protein sequence ID" value="ORY98012.1"/>
    <property type="molecule type" value="Genomic_DNA"/>
</dbReference>
<feature type="domain" description="SPX" evidence="6">
    <location>
        <begin position="1"/>
        <end position="146"/>
    </location>
</feature>
<evidence type="ECO:0000256" key="4">
    <source>
        <dbReference type="PROSITE-ProRule" id="PRU00023"/>
    </source>
</evidence>
<dbReference type="InterPro" id="IPR002110">
    <property type="entry name" value="Ankyrin_rpt"/>
</dbReference>
<dbReference type="Pfam" id="PF03009">
    <property type="entry name" value="GDPD"/>
    <property type="match status" value="1"/>
</dbReference>
<dbReference type="InParanoid" id="A0A1X2HGJ8"/>
<feature type="repeat" description="ANK" evidence="4">
    <location>
        <begin position="433"/>
        <end position="465"/>
    </location>
</feature>
<dbReference type="Gene3D" id="3.20.20.190">
    <property type="entry name" value="Phosphatidylinositol (PI) phosphodiesterase"/>
    <property type="match status" value="1"/>
</dbReference>
<dbReference type="PANTHER" id="PTHR22958:SF1">
    <property type="entry name" value="GLYCEROPHOSPHOCHOLINE PHOSPHODIESTERASE GPCPD1"/>
    <property type="match status" value="1"/>
</dbReference>
<reference evidence="8 9" key="1">
    <citation type="submission" date="2016-07" db="EMBL/GenBank/DDBJ databases">
        <title>Pervasive Adenine N6-methylation of Active Genes in Fungi.</title>
        <authorList>
            <consortium name="DOE Joint Genome Institute"/>
            <person name="Mondo S.J."/>
            <person name="Dannebaum R.O."/>
            <person name="Kuo R.C."/>
            <person name="Labutti K."/>
            <person name="Haridas S."/>
            <person name="Kuo A."/>
            <person name="Salamov A."/>
            <person name="Ahrendt S.R."/>
            <person name="Lipzen A."/>
            <person name="Sullivan W."/>
            <person name="Andreopoulos W.B."/>
            <person name="Clum A."/>
            <person name="Lindquist E."/>
            <person name="Daum C."/>
            <person name="Ramamoorthy G.K."/>
            <person name="Gryganskyi A."/>
            <person name="Culley D."/>
            <person name="Magnuson J.K."/>
            <person name="James T.Y."/>
            <person name="O'Malley M.A."/>
            <person name="Stajich J.E."/>
            <person name="Spatafora J.W."/>
            <person name="Visel A."/>
            <person name="Grigoriev I.V."/>
        </authorList>
    </citation>
    <scope>NUCLEOTIDE SEQUENCE [LARGE SCALE GENOMIC DNA]</scope>
    <source>
        <strain evidence="8 9">NRRL 2496</strain>
    </source>
</reference>
<evidence type="ECO:0000313" key="8">
    <source>
        <dbReference type="EMBL" id="ORY98012.1"/>
    </source>
</evidence>
<evidence type="ECO:0000256" key="2">
    <source>
        <dbReference type="ARBA" id="ARBA00022801"/>
    </source>
</evidence>
<feature type="domain" description="GP-PDE" evidence="7">
    <location>
        <begin position="771"/>
        <end position="1120"/>
    </location>
</feature>
<keyword evidence="1" id="KW-0677">Repeat</keyword>
<dbReference type="Pfam" id="PF03105">
    <property type="entry name" value="SPX"/>
    <property type="match status" value="2"/>
</dbReference>
<evidence type="ECO:0000259" key="7">
    <source>
        <dbReference type="PROSITE" id="PS51704"/>
    </source>
</evidence>
<dbReference type="PROSITE" id="PS51382">
    <property type="entry name" value="SPX"/>
    <property type="match status" value="1"/>
</dbReference>
<dbReference type="InterPro" id="IPR017946">
    <property type="entry name" value="PLC-like_Pdiesterase_TIM-brl"/>
</dbReference>
<dbReference type="Proteomes" id="UP000242180">
    <property type="component" value="Unassembled WGS sequence"/>
</dbReference>
<feature type="repeat" description="ANK" evidence="4">
    <location>
        <begin position="501"/>
        <end position="533"/>
    </location>
</feature>
<dbReference type="SMART" id="SM00248">
    <property type="entry name" value="ANK"/>
    <property type="match status" value="6"/>
</dbReference>
<dbReference type="PANTHER" id="PTHR22958">
    <property type="entry name" value="GLYCEROPHOSPHORYL DIESTER PHOSPHODIESTERASE"/>
    <property type="match status" value="1"/>
</dbReference>
<dbReference type="GO" id="GO:0046475">
    <property type="term" value="P:glycerophospholipid catabolic process"/>
    <property type="evidence" value="ECO:0007669"/>
    <property type="project" value="TreeGrafter"/>
</dbReference>
<dbReference type="GO" id="GO:0047389">
    <property type="term" value="F:glycerophosphocholine phosphodiesterase activity"/>
    <property type="evidence" value="ECO:0007669"/>
    <property type="project" value="TreeGrafter"/>
</dbReference>
<feature type="compositionally biased region" description="Polar residues" evidence="5">
    <location>
        <begin position="1123"/>
        <end position="1134"/>
    </location>
</feature>
<keyword evidence="2" id="KW-0378">Hydrolase</keyword>
<dbReference type="FunCoup" id="A0A1X2HGJ8">
    <property type="interactions" value="63"/>
</dbReference>
<sequence length="1146" mass="127054">MKFGKTLLQNQIPEWSKNYVSYKALKKSINEASSHNPPTEEAITAIFFQLDRELEKVNTFYAYKQSQVDRRLWILSEKYHQYYPAVKNNSATSPDVKEELVSALQETRAQINRIMWYAELNTKGFRKILKKLDKKLGLETQTVYWQTKVSVLPFVSHARLRSEVDKLTKWISTLSPGDDRSLTREPTIRHPASVSVKMPQPSTIGRHGSVLTDEENMQLANLIEKDDAKEVESLLEAKSLNAKSKKEADQTGYALLELATQRGSLKCLEYLIKNVVTPLNHRDINDRNLLHKLCILAGEKSDPGVTSAPTLSKLLELAPNLAQQQDFARRRPLHYACEFGQAQAARLLLEHAIAHGHYKQSGFAEGAWQDREGHTPFFLAILHGNHETLDVLIDVGHVASIDGVFADKDEKQPNGSNILNELESVPEFARFSHHPSSVALACSIGNDKLLRLLISKGAAVDLADDDGETALHIAVRRNFVQGVRSLIEYGHANVNLAEKINAWTPLMIAAIEGCKEIAQILLDAGADKTHEDHNGWAAYEHAVFRGFLDIGRMTKPEETKAFAHTPSTVLNGESKTNGSHITKARSRASRLYGHKYLTNESMIIITLGSNDIRNALSRCFVQLDKTLSDERRLSIAISAKGAYGDVPIIDLPTDEQNLQHPEPIVLFASKPEDIVLRFDVVETFGSTAPENVLARGTAVLATDQIFTKSRAFQGRVSGNSSLRGAQNIPLIQASTLEYIGTLGFEYVVVTPFEHPKMTVGDRYTYYKSLDTKIIGHRGSGMNKRAAQLQVGENTVLSFITAASLGAEYIEFDVQLTKDLVPVIYHDWTVTESGFDIPLNAITSEQFLNLRPSGRIKEYHTGVSDGVHGEVLSTSPRNSMDESIPEHSHLIATSSPSKRMNRSHSVGSIGDSSAGGRSSRRLELTRTNKLGKLKGNGPESIQAPFTTLAEALKKIPKSAGCNIEVKYPMVDEAEGDELHQFQELNIFVDTILNCVYDHIEEDRRIIFSSFHPEVCLFLNLKQPNYPVFFLTDAGTLPMADIRCNSLQGAVRFAKQADLLGIVSASEPILEAPRMCKVIKESGLLLFTYGVLNNEVEHAVAQKNYGVDAVIVDSVLAVRKGLRGETQTPPKIQTPPNGEAVVESNSLH</sequence>
<keyword evidence="9" id="KW-1185">Reference proteome</keyword>
<dbReference type="InterPro" id="IPR051578">
    <property type="entry name" value="GDPD"/>
</dbReference>
<dbReference type="OMA" id="WTPMEHA"/>
<evidence type="ECO:0000256" key="1">
    <source>
        <dbReference type="ARBA" id="ARBA00022737"/>
    </source>
</evidence>
<feature type="compositionally biased region" description="Polar residues" evidence="5">
    <location>
        <begin position="891"/>
        <end position="905"/>
    </location>
</feature>